<reference evidence="1" key="1">
    <citation type="submission" date="2017-02" db="UniProtKB">
        <authorList>
            <consortium name="WormBaseParasite"/>
        </authorList>
    </citation>
    <scope>IDENTIFICATION</scope>
</reference>
<sequence length="102" mass="11748">LCQNIYFLQTTWVLRYYVLRHAEISDPEAFILEQHENSTALSKVRKVLDLRRVLQVDTNISLKVGSQNWILAIHYKAKHGGKVKVIYLAAHSEAVSSNFYTS</sequence>
<organism evidence="1">
    <name type="scientific">Thelazia callipaeda</name>
    <name type="common">Oriental eyeworm</name>
    <name type="synonym">Parasitic nematode</name>
    <dbReference type="NCBI Taxonomy" id="103827"/>
    <lineage>
        <taxon>Eukaryota</taxon>
        <taxon>Metazoa</taxon>
        <taxon>Ecdysozoa</taxon>
        <taxon>Nematoda</taxon>
        <taxon>Chromadorea</taxon>
        <taxon>Rhabditida</taxon>
        <taxon>Spirurina</taxon>
        <taxon>Spiruromorpha</taxon>
        <taxon>Thelazioidea</taxon>
        <taxon>Thelaziidae</taxon>
        <taxon>Thelazia</taxon>
    </lineage>
</organism>
<dbReference type="WBParaSite" id="TCLT_0000244401-mRNA-1">
    <property type="protein sequence ID" value="TCLT_0000244401-mRNA-1"/>
    <property type="gene ID" value="TCLT_0000244401"/>
</dbReference>
<dbReference type="AlphaFoldDB" id="A0A0N5CQE4"/>
<name>A0A0N5CQE4_THECL</name>
<evidence type="ECO:0000313" key="1">
    <source>
        <dbReference type="WBParaSite" id="TCLT_0000244401-mRNA-1"/>
    </source>
</evidence>
<proteinExistence type="predicted"/>
<accession>A0A0N5CQE4</accession>
<protein>
    <submittedName>
        <fullName evidence="1">Transposase</fullName>
    </submittedName>
</protein>